<dbReference type="GO" id="GO:0003676">
    <property type="term" value="F:nucleic acid binding"/>
    <property type="evidence" value="ECO:0007669"/>
    <property type="project" value="InterPro"/>
</dbReference>
<keyword evidence="4" id="KW-1185">Reference proteome</keyword>
<dbReference type="Proteomes" id="UP000241818">
    <property type="component" value="Unassembled WGS sequence"/>
</dbReference>
<dbReference type="EMBL" id="KZ679006">
    <property type="protein sequence ID" value="PSS27354.1"/>
    <property type="molecule type" value="Genomic_DNA"/>
</dbReference>
<evidence type="ECO:0000256" key="1">
    <source>
        <dbReference type="SAM" id="MobiDB-lite"/>
    </source>
</evidence>
<proteinExistence type="predicted"/>
<dbReference type="GeneID" id="36577082"/>
<dbReference type="RefSeq" id="XP_024724879.1">
    <property type="nucleotide sequence ID" value="XM_024869001.1"/>
</dbReference>
<feature type="compositionally biased region" description="Low complexity" evidence="1">
    <location>
        <begin position="1"/>
        <end position="22"/>
    </location>
</feature>
<feature type="compositionally biased region" description="Basic and acidic residues" evidence="1">
    <location>
        <begin position="46"/>
        <end position="64"/>
    </location>
</feature>
<organism evidence="3 4">
    <name type="scientific">Amorphotheca resinae ATCC 22711</name>
    <dbReference type="NCBI Taxonomy" id="857342"/>
    <lineage>
        <taxon>Eukaryota</taxon>
        <taxon>Fungi</taxon>
        <taxon>Dikarya</taxon>
        <taxon>Ascomycota</taxon>
        <taxon>Pezizomycotina</taxon>
        <taxon>Leotiomycetes</taxon>
        <taxon>Helotiales</taxon>
        <taxon>Amorphothecaceae</taxon>
        <taxon>Amorphotheca</taxon>
    </lineage>
</organism>
<evidence type="ECO:0000259" key="2">
    <source>
        <dbReference type="Pfam" id="PF01918"/>
    </source>
</evidence>
<dbReference type="OrthoDB" id="424402at2759"/>
<feature type="domain" description="DNA/RNA-binding protein Alba-like" evidence="2">
    <location>
        <begin position="95"/>
        <end position="166"/>
    </location>
</feature>
<name>A0A2T3BDA4_AMORE</name>
<sequence>MARTGTPQGAAPAQPKKAQQQQTRKRSLGHFKGRGSESAPPSSKRAKQDPRPGSRQLRPESAKEADDEGSLEATSASARSTLPEDLTSSHDVTAMNIISSSHIQQKATRAIEALASYPAVPPAKPGLVVLHAKAPVASKMITIAEITKREIGKSGGKWFQYNKIEQVVVEQKDRPEKTSDEATGVGKPLADADEEGADSGEEDTAFETMKTPFERANEGRPKVRAVPIMTIYLARDRIDSLRKAYGEQTNALEASKR</sequence>
<dbReference type="InParanoid" id="A0A2T3BDA4"/>
<protein>
    <recommendedName>
        <fullName evidence="2">DNA/RNA-binding protein Alba-like domain-containing protein</fullName>
    </recommendedName>
</protein>
<reference evidence="3 4" key="1">
    <citation type="journal article" date="2018" name="New Phytol.">
        <title>Comparative genomics and transcriptomics depict ericoid mycorrhizal fungi as versatile saprotrophs and plant mutualists.</title>
        <authorList>
            <person name="Martino E."/>
            <person name="Morin E."/>
            <person name="Grelet G.A."/>
            <person name="Kuo A."/>
            <person name="Kohler A."/>
            <person name="Daghino S."/>
            <person name="Barry K.W."/>
            <person name="Cichocki N."/>
            <person name="Clum A."/>
            <person name="Dockter R.B."/>
            <person name="Hainaut M."/>
            <person name="Kuo R.C."/>
            <person name="LaButti K."/>
            <person name="Lindahl B.D."/>
            <person name="Lindquist E.A."/>
            <person name="Lipzen A."/>
            <person name="Khouja H.R."/>
            <person name="Magnuson J."/>
            <person name="Murat C."/>
            <person name="Ohm R.A."/>
            <person name="Singer S.W."/>
            <person name="Spatafora J.W."/>
            <person name="Wang M."/>
            <person name="Veneault-Fourrey C."/>
            <person name="Henrissat B."/>
            <person name="Grigoriev I.V."/>
            <person name="Martin F.M."/>
            <person name="Perotto S."/>
        </authorList>
    </citation>
    <scope>NUCLEOTIDE SEQUENCE [LARGE SCALE GENOMIC DNA]</scope>
    <source>
        <strain evidence="3 4">ATCC 22711</strain>
    </source>
</reference>
<dbReference type="Pfam" id="PF01918">
    <property type="entry name" value="Alba"/>
    <property type="match status" value="1"/>
</dbReference>
<feature type="region of interest" description="Disordered" evidence="1">
    <location>
        <begin position="1"/>
        <end position="87"/>
    </location>
</feature>
<feature type="region of interest" description="Disordered" evidence="1">
    <location>
        <begin position="172"/>
        <end position="218"/>
    </location>
</feature>
<feature type="compositionally biased region" description="Acidic residues" evidence="1">
    <location>
        <begin position="191"/>
        <end position="205"/>
    </location>
</feature>
<evidence type="ECO:0000313" key="3">
    <source>
        <dbReference type="EMBL" id="PSS27354.1"/>
    </source>
</evidence>
<feature type="compositionally biased region" description="Basic residues" evidence="1">
    <location>
        <begin position="23"/>
        <end position="33"/>
    </location>
</feature>
<accession>A0A2T3BDA4</accession>
<gene>
    <name evidence="3" type="ORF">M430DRAFT_62602</name>
</gene>
<dbReference type="AlphaFoldDB" id="A0A2T3BDA4"/>
<dbReference type="InterPro" id="IPR002775">
    <property type="entry name" value="DNA/RNA-bd_Alba-like"/>
</dbReference>
<evidence type="ECO:0000313" key="4">
    <source>
        <dbReference type="Proteomes" id="UP000241818"/>
    </source>
</evidence>